<protein>
    <submittedName>
        <fullName evidence="1">Uncharacterized protein</fullName>
    </submittedName>
</protein>
<sequence length="118" mass="12297">MTLGTTYTEQTQWNTSSPDTHPVQAVAGMTYDLPDYKAQAAGVVFASPVGKGCEGGFVRVAPFQKTCQEVVQTLPKGSVLADNLSNTMLFNLANDGGQALLVPTGNSCVVVSVARMAG</sequence>
<name>A0A368K0W0_9HYPH</name>
<dbReference type="AlphaFoldDB" id="A0A368K0W0"/>
<evidence type="ECO:0000313" key="1">
    <source>
        <dbReference type="EMBL" id="RCS21620.1"/>
    </source>
</evidence>
<dbReference type="EMBL" id="QOZG01000020">
    <property type="protein sequence ID" value="RCS21620.1"/>
    <property type="molecule type" value="Genomic_DNA"/>
</dbReference>
<organism evidence="1 2">
    <name type="scientific">Phyllobacterium salinisoli</name>
    <dbReference type="NCBI Taxonomy" id="1899321"/>
    <lineage>
        <taxon>Bacteria</taxon>
        <taxon>Pseudomonadati</taxon>
        <taxon>Pseudomonadota</taxon>
        <taxon>Alphaproteobacteria</taxon>
        <taxon>Hyphomicrobiales</taxon>
        <taxon>Phyllobacteriaceae</taxon>
        <taxon>Phyllobacterium</taxon>
    </lineage>
</organism>
<evidence type="ECO:0000313" key="2">
    <source>
        <dbReference type="Proteomes" id="UP000253420"/>
    </source>
</evidence>
<comment type="caution">
    <text evidence="1">The sequence shown here is derived from an EMBL/GenBank/DDBJ whole genome shotgun (WGS) entry which is preliminary data.</text>
</comment>
<keyword evidence="2" id="KW-1185">Reference proteome</keyword>
<gene>
    <name evidence="1" type="ORF">DUT91_22905</name>
</gene>
<accession>A0A368K0W0</accession>
<proteinExistence type="predicted"/>
<dbReference type="Proteomes" id="UP000253420">
    <property type="component" value="Unassembled WGS sequence"/>
</dbReference>
<reference evidence="1 2" key="1">
    <citation type="submission" date="2018-07" db="EMBL/GenBank/DDBJ databases">
        <title>The draft genome of Phyllobacterium salinisoli.</title>
        <authorList>
            <person name="Liu L."/>
            <person name="Li L."/>
            <person name="Zhang X."/>
            <person name="Liang L."/>
        </authorList>
    </citation>
    <scope>NUCLEOTIDE SEQUENCE [LARGE SCALE GENOMIC DNA]</scope>
    <source>
        <strain evidence="1 2">LLAN61</strain>
    </source>
</reference>